<reference evidence="1" key="1">
    <citation type="submission" date="2024-09" db="EMBL/GenBank/DDBJ databases">
        <authorList>
            <person name="Liu J."/>
        </authorList>
    </citation>
    <scope>NUCLEOTIDE SEQUENCE</scope>
    <source>
        <strain evidence="1">NBU2967</strain>
    </source>
</reference>
<evidence type="ECO:0000313" key="2">
    <source>
        <dbReference type="Proteomes" id="UP001595191"/>
    </source>
</evidence>
<accession>A0ACC7LJR4</accession>
<gene>
    <name evidence="1" type="ORF">ACEZ3G_01795</name>
</gene>
<name>A0ACC7LJR4_9FLAO</name>
<dbReference type="EMBL" id="JBHFPV010000001">
    <property type="protein sequence ID" value="MFH6602192.1"/>
    <property type="molecule type" value="Genomic_DNA"/>
</dbReference>
<evidence type="ECO:0000313" key="1">
    <source>
        <dbReference type="EMBL" id="MFH6602192.1"/>
    </source>
</evidence>
<proteinExistence type="predicted"/>
<comment type="caution">
    <text evidence="1">The sequence shown here is derived from an EMBL/GenBank/DDBJ whole genome shotgun (WGS) entry which is preliminary data.</text>
</comment>
<sequence>MKNYVIASLIMCFGLLAGCSKNSTDTEKEIPVDKSANLLGTGDSAADILSNDRFDKLLIEVGHVAGFKPTPSTMDAFVNFIKRYTFKQNIEIVYNELESPGEETLTLQEIADLESDNRTVYNSGNTLAMYIYFADAPSDDDDENEELVTLGAVYRNTSMVIHEVTVRELAGQSPIISNADVEIATLNHEFGHLFGLVNLGSPSVNDHEGTTLDNNGNEIGNNHCTVEGCLMRAELQLGTSGKTAPSAKNIDPVGPHSSCSLSGSSVLQMLQNKASKGAVAAPGLDNECILDLQANGGR</sequence>
<protein>
    <submittedName>
        <fullName evidence="1">Uncharacterized protein</fullName>
    </submittedName>
</protein>
<dbReference type="Proteomes" id="UP001595191">
    <property type="component" value="Unassembled WGS sequence"/>
</dbReference>
<organism evidence="1 2">
    <name type="scientific">Meishania litoralis</name>
    <dbReference type="NCBI Taxonomy" id="3434685"/>
    <lineage>
        <taxon>Bacteria</taxon>
        <taxon>Pseudomonadati</taxon>
        <taxon>Bacteroidota</taxon>
        <taxon>Flavobacteriia</taxon>
        <taxon>Flavobacteriales</taxon>
        <taxon>Flavobacteriaceae</taxon>
        <taxon>Meishania</taxon>
    </lineage>
</organism>
<keyword evidence="2" id="KW-1185">Reference proteome</keyword>